<comment type="caution">
    <text evidence="7">The sequence shown here is derived from an EMBL/GenBank/DDBJ whole genome shotgun (WGS) entry which is preliminary data.</text>
</comment>
<dbReference type="SUPFAM" id="SSF55729">
    <property type="entry name" value="Acyl-CoA N-acyltransferases (Nat)"/>
    <property type="match status" value="1"/>
</dbReference>
<comment type="catalytic activity">
    <reaction evidence="4">
        <text>N-terminal L-glutamyl-[protein] + L-leucyl-tRNA(Leu) = N-terminal L-leucyl-L-glutamyl-[protein] + tRNA(Leu) + H(+)</text>
        <dbReference type="Rhea" id="RHEA:50412"/>
        <dbReference type="Rhea" id="RHEA-COMP:9613"/>
        <dbReference type="Rhea" id="RHEA-COMP:9622"/>
        <dbReference type="Rhea" id="RHEA-COMP:12664"/>
        <dbReference type="Rhea" id="RHEA-COMP:12668"/>
        <dbReference type="ChEBI" id="CHEBI:15378"/>
        <dbReference type="ChEBI" id="CHEBI:64721"/>
        <dbReference type="ChEBI" id="CHEBI:78442"/>
        <dbReference type="ChEBI" id="CHEBI:78494"/>
        <dbReference type="ChEBI" id="CHEBI:133041"/>
        <dbReference type="EC" id="2.3.2.29"/>
    </reaction>
</comment>
<dbReference type="NCBIfam" id="NF002345">
    <property type="entry name" value="PRK01305.2-2"/>
    <property type="match status" value="1"/>
</dbReference>
<dbReference type="EC" id="2.3.2.29" evidence="4"/>
<comment type="function">
    <text evidence="4">Functions in the N-end rule pathway of protein degradation where it conjugates Leu from its aminoacyl-tRNA to the N-termini of proteins containing an N-terminal aspartate or glutamate.</text>
</comment>
<dbReference type="NCBIfam" id="NF002346">
    <property type="entry name" value="PRK01305.2-3"/>
    <property type="match status" value="1"/>
</dbReference>
<sequence length="235" mass="27668">MSNLKELRFYTTPPHNCSYLDAQQATTLFLDPEVELDNALYSQLSNFGFRRSGKHLYRPHCGECNACIPIRIPASRAVPSSSQRRILNRNRHLTCIQKPARYEEEHFQLYERYINSRHGDGDMAPPTPSQYESFLTSSWEFCHLYEFHDGDDLVAVSVTDRLEDGLSAIYTFFCPDRTKDSLGSYCILKQLEFCRQLNLPYLYLGYWIKQCKKMSYKSKYRPLELLIDNQWMELR</sequence>
<protein>
    <recommendedName>
        <fullName evidence="4">Aspartate/glutamate leucyltransferase</fullName>
        <ecNumber evidence="4">2.3.2.29</ecNumber>
    </recommendedName>
</protein>
<dbReference type="InterPro" id="IPR007471">
    <property type="entry name" value="N-end_Aminoacyl_Trfase_N"/>
</dbReference>
<dbReference type="InterPro" id="IPR017138">
    <property type="entry name" value="Asp_Glu_LeuTrfase"/>
</dbReference>
<dbReference type="AlphaFoldDB" id="A0A3P3VVM5"/>
<proteinExistence type="inferred from homology"/>
<dbReference type="NCBIfam" id="NF002342">
    <property type="entry name" value="PRK01305.1-3"/>
    <property type="match status" value="1"/>
</dbReference>
<dbReference type="InterPro" id="IPR030700">
    <property type="entry name" value="N-end_Aminoacyl_Trfase"/>
</dbReference>
<comment type="similarity">
    <text evidence="4">Belongs to the R-transferase family. Bpt subfamily.</text>
</comment>
<dbReference type="EMBL" id="QWEZ01000001">
    <property type="protein sequence ID" value="RRJ84793.1"/>
    <property type="molecule type" value="Genomic_DNA"/>
</dbReference>
<dbReference type="InterPro" id="IPR007472">
    <property type="entry name" value="N-end_Aminoacyl_Trfase_C"/>
</dbReference>
<dbReference type="HAMAP" id="MF_00689">
    <property type="entry name" value="Bpt"/>
    <property type="match status" value="1"/>
</dbReference>
<keyword evidence="8" id="KW-1185">Reference proteome</keyword>
<keyword evidence="3 4" id="KW-0012">Acyltransferase</keyword>
<reference evidence="7 8" key="1">
    <citation type="submission" date="2018-08" db="EMBL/GenBank/DDBJ databases">
        <authorList>
            <person name="Khan S.A."/>
        </authorList>
    </citation>
    <scope>NUCLEOTIDE SEQUENCE [LARGE SCALE GENOMIC DNA]</scope>
    <source>
        <strain evidence="7 8">GTF-13</strain>
    </source>
</reference>
<evidence type="ECO:0000256" key="1">
    <source>
        <dbReference type="ARBA" id="ARBA00022490"/>
    </source>
</evidence>
<dbReference type="Proteomes" id="UP000280792">
    <property type="component" value="Unassembled WGS sequence"/>
</dbReference>
<organism evidence="7 8">
    <name type="scientific">Aestuariirhabdus litorea</name>
    <dbReference type="NCBI Taxonomy" id="2528527"/>
    <lineage>
        <taxon>Bacteria</taxon>
        <taxon>Pseudomonadati</taxon>
        <taxon>Pseudomonadota</taxon>
        <taxon>Gammaproteobacteria</taxon>
        <taxon>Oceanospirillales</taxon>
        <taxon>Aestuariirhabdaceae</taxon>
        <taxon>Aestuariirhabdus</taxon>
    </lineage>
</organism>
<evidence type="ECO:0000313" key="7">
    <source>
        <dbReference type="EMBL" id="RRJ84793.1"/>
    </source>
</evidence>
<dbReference type="GO" id="GO:0005737">
    <property type="term" value="C:cytoplasm"/>
    <property type="evidence" value="ECO:0007669"/>
    <property type="project" value="UniProtKB-SubCell"/>
</dbReference>
<dbReference type="GO" id="GO:0071596">
    <property type="term" value="P:ubiquitin-dependent protein catabolic process via the N-end rule pathway"/>
    <property type="evidence" value="ECO:0007669"/>
    <property type="project" value="InterPro"/>
</dbReference>
<name>A0A3P3VVM5_9GAMM</name>
<dbReference type="NCBIfam" id="NF002341">
    <property type="entry name" value="PRK01305.1-1"/>
    <property type="match status" value="1"/>
</dbReference>
<dbReference type="RefSeq" id="WP_125015221.1">
    <property type="nucleotide sequence ID" value="NZ_QWEZ01000001.1"/>
</dbReference>
<evidence type="ECO:0000256" key="2">
    <source>
        <dbReference type="ARBA" id="ARBA00022679"/>
    </source>
</evidence>
<comment type="catalytic activity">
    <reaction evidence="4">
        <text>N-terminal L-aspartyl-[protein] + L-leucyl-tRNA(Leu) = N-terminal L-leucyl-L-aspartyl-[protein] + tRNA(Leu) + H(+)</text>
        <dbReference type="Rhea" id="RHEA:50420"/>
        <dbReference type="Rhea" id="RHEA-COMP:9613"/>
        <dbReference type="Rhea" id="RHEA-COMP:9622"/>
        <dbReference type="Rhea" id="RHEA-COMP:12669"/>
        <dbReference type="Rhea" id="RHEA-COMP:12674"/>
        <dbReference type="ChEBI" id="CHEBI:15378"/>
        <dbReference type="ChEBI" id="CHEBI:64720"/>
        <dbReference type="ChEBI" id="CHEBI:78442"/>
        <dbReference type="ChEBI" id="CHEBI:78494"/>
        <dbReference type="ChEBI" id="CHEBI:133042"/>
        <dbReference type="EC" id="2.3.2.29"/>
    </reaction>
</comment>
<dbReference type="Pfam" id="PF04376">
    <property type="entry name" value="ATE_N"/>
    <property type="match status" value="1"/>
</dbReference>
<comment type="subcellular location">
    <subcellularLocation>
        <location evidence="4">Cytoplasm</location>
    </subcellularLocation>
</comment>
<accession>A0A3P3VVM5</accession>
<dbReference type="GO" id="GO:0008914">
    <property type="term" value="F:leucyl-tRNA--protein transferase activity"/>
    <property type="evidence" value="ECO:0007669"/>
    <property type="project" value="UniProtKB-UniRule"/>
</dbReference>
<dbReference type="PANTHER" id="PTHR21367:SF1">
    <property type="entry name" value="ARGINYL-TRNA--PROTEIN TRANSFERASE 1"/>
    <property type="match status" value="1"/>
</dbReference>
<evidence type="ECO:0000313" key="8">
    <source>
        <dbReference type="Proteomes" id="UP000280792"/>
    </source>
</evidence>
<keyword evidence="2 4" id="KW-0808">Transferase</keyword>
<dbReference type="PANTHER" id="PTHR21367">
    <property type="entry name" value="ARGININE-TRNA-PROTEIN TRANSFERASE 1"/>
    <property type="match status" value="1"/>
</dbReference>
<evidence type="ECO:0000256" key="4">
    <source>
        <dbReference type="HAMAP-Rule" id="MF_00689"/>
    </source>
</evidence>
<evidence type="ECO:0000259" key="6">
    <source>
        <dbReference type="Pfam" id="PF04377"/>
    </source>
</evidence>
<feature type="domain" description="N-end rule aminoacyl transferase C-terminal" evidence="6">
    <location>
        <begin position="105"/>
        <end position="226"/>
    </location>
</feature>
<dbReference type="Pfam" id="PF04377">
    <property type="entry name" value="ATE_C"/>
    <property type="match status" value="1"/>
</dbReference>
<dbReference type="PIRSF" id="PIRSF037208">
    <property type="entry name" value="ATE_pro_prd"/>
    <property type="match status" value="1"/>
</dbReference>
<reference evidence="7 8" key="2">
    <citation type="submission" date="2018-12" db="EMBL/GenBank/DDBJ databases">
        <title>Simiduia agarivorans gen. nov., sp. nov., a marine, agarolytic bacterium isolated from shallow coastal water from Keelung, Taiwan.</title>
        <authorList>
            <person name="Shieh W.Y."/>
        </authorList>
    </citation>
    <scope>NUCLEOTIDE SEQUENCE [LARGE SCALE GENOMIC DNA]</scope>
    <source>
        <strain evidence="7 8">GTF-13</strain>
    </source>
</reference>
<dbReference type="InterPro" id="IPR016181">
    <property type="entry name" value="Acyl_CoA_acyltransferase"/>
</dbReference>
<gene>
    <name evidence="4" type="primary">bpt</name>
    <name evidence="7" type="ORF">D0544_06750</name>
</gene>
<dbReference type="GO" id="GO:0004057">
    <property type="term" value="F:arginyl-tRNA--protein transferase activity"/>
    <property type="evidence" value="ECO:0007669"/>
    <property type="project" value="InterPro"/>
</dbReference>
<feature type="domain" description="N-end aminoacyl transferase N-terminal" evidence="5">
    <location>
        <begin position="15"/>
        <end position="85"/>
    </location>
</feature>
<evidence type="ECO:0000256" key="3">
    <source>
        <dbReference type="ARBA" id="ARBA00023315"/>
    </source>
</evidence>
<keyword evidence="1 4" id="KW-0963">Cytoplasm</keyword>
<evidence type="ECO:0000259" key="5">
    <source>
        <dbReference type="Pfam" id="PF04376"/>
    </source>
</evidence>